<dbReference type="STRING" id="355548.SAMN04487945_2905"/>
<feature type="binding site" evidence="9">
    <location>
        <position position="132"/>
    </location>
    <ligand>
        <name>Cu cation</name>
        <dbReference type="ChEBI" id="CHEBI:23378"/>
    </ligand>
</feature>
<feature type="binding site" evidence="9">
    <location>
        <position position="89"/>
    </location>
    <ligand>
        <name>Cu cation</name>
        <dbReference type="ChEBI" id="CHEBI:23378"/>
    </ligand>
</feature>
<dbReference type="SUPFAM" id="SSF49503">
    <property type="entry name" value="Cupredoxins"/>
    <property type="match status" value="1"/>
</dbReference>
<feature type="region of interest" description="Disordered" evidence="10">
    <location>
        <begin position="31"/>
        <end position="55"/>
    </location>
</feature>
<dbReference type="PROSITE" id="PS00196">
    <property type="entry name" value="COPPER_BLUE"/>
    <property type="match status" value="1"/>
</dbReference>
<name>A0A1I0QRQ9_9EURY</name>
<dbReference type="PROSITE" id="PS51318">
    <property type="entry name" value="TAT"/>
    <property type="match status" value="1"/>
</dbReference>
<keyword evidence="4 9" id="KW-0479">Metal-binding</keyword>
<evidence type="ECO:0000256" key="5">
    <source>
        <dbReference type="ARBA" id="ARBA00022764"/>
    </source>
</evidence>
<dbReference type="AlphaFoldDB" id="A0A1I0QRQ9"/>
<dbReference type="InterPro" id="IPR006311">
    <property type="entry name" value="TAT_signal"/>
</dbReference>
<keyword evidence="6" id="KW-0249">Electron transport</keyword>
<evidence type="ECO:0000313" key="13">
    <source>
        <dbReference type="Proteomes" id="UP000198518"/>
    </source>
</evidence>
<keyword evidence="8" id="KW-0472">Membrane</keyword>
<protein>
    <submittedName>
        <fullName evidence="12">Plastocyanin</fullName>
    </submittedName>
</protein>
<evidence type="ECO:0000313" key="12">
    <source>
        <dbReference type="EMBL" id="SEW30221.1"/>
    </source>
</evidence>
<dbReference type="Gene3D" id="2.60.40.420">
    <property type="entry name" value="Cupredoxins - blue copper proteins"/>
    <property type="match status" value="1"/>
</dbReference>
<evidence type="ECO:0000256" key="2">
    <source>
        <dbReference type="ARBA" id="ARBA00004418"/>
    </source>
</evidence>
<sequence>MEPPATSGLTRRDVLRGAASATALGLAGCLGGGGSESSDASGDIADALDAPDGTEVVEVGPDDEYVYAPDDLTVAPGTAVRFVWLSSGHDLNVKRQPATADWTGVQKLASRGATHEVTFDATGVYEYVCTPHASYGMRGRVRVDPDA</sequence>
<evidence type="ECO:0000256" key="10">
    <source>
        <dbReference type="SAM" id="MobiDB-lite"/>
    </source>
</evidence>
<dbReference type="GO" id="GO:0009055">
    <property type="term" value="F:electron transfer activity"/>
    <property type="evidence" value="ECO:0007669"/>
    <property type="project" value="InterPro"/>
</dbReference>
<dbReference type="GO" id="GO:0042597">
    <property type="term" value="C:periplasmic space"/>
    <property type="evidence" value="ECO:0007669"/>
    <property type="project" value="UniProtKB-SubCell"/>
</dbReference>
<dbReference type="GO" id="GO:0016020">
    <property type="term" value="C:membrane"/>
    <property type="evidence" value="ECO:0007669"/>
    <property type="project" value="UniProtKB-SubCell"/>
</dbReference>
<dbReference type="RefSeq" id="WP_089670175.1">
    <property type="nucleotide sequence ID" value="NZ_FOJA01000001.1"/>
</dbReference>
<evidence type="ECO:0000259" key="11">
    <source>
        <dbReference type="Pfam" id="PF00127"/>
    </source>
</evidence>
<evidence type="ECO:0000256" key="8">
    <source>
        <dbReference type="ARBA" id="ARBA00023136"/>
    </source>
</evidence>
<feature type="compositionally biased region" description="Low complexity" evidence="10">
    <location>
        <begin position="36"/>
        <end position="50"/>
    </location>
</feature>
<organism evidence="12 13">
    <name type="scientific">Halobacterium jilantaiense</name>
    <dbReference type="NCBI Taxonomy" id="355548"/>
    <lineage>
        <taxon>Archaea</taxon>
        <taxon>Methanobacteriati</taxon>
        <taxon>Methanobacteriota</taxon>
        <taxon>Stenosarchaea group</taxon>
        <taxon>Halobacteria</taxon>
        <taxon>Halobacteriales</taxon>
        <taxon>Halobacteriaceae</taxon>
        <taxon>Halobacterium</taxon>
    </lineage>
</organism>
<proteinExistence type="predicted"/>
<reference evidence="12 13" key="1">
    <citation type="submission" date="2016-10" db="EMBL/GenBank/DDBJ databases">
        <authorList>
            <person name="de Groot N.N."/>
        </authorList>
    </citation>
    <scope>NUCLEOTIDE SEQUENCE [LARGE SCALE GENOMIC DNA]</scope>
    <source>
        <strain evidence="12 13">CGMCC 1.5337</strain>
    </source>
</reference>
<dbReference type="InterPro" id="IPR000923">
    <property type="entry name" value="BlueCu_1"/>
</dbReference>
<dbReference type="OrthoDB" id="11836at2157"/>
<dbReference type="PANTHER" id="PTHR34192:SF10">
    <property type="entry name" value="PLASTOCYANIN MAJOR ISOFORM, CHLOROPLASTIC-RELATED"/>
    <property type="match status" value="1"/>
</dbReference>
<dbReference type="Pfam" id="PF00127">
    <property type="entry name" value="Copper-bind"/>
    <property type="match status" value="1"/>
</dbReference>
<dbReference type="Proteomes" id="UP000198518">
    <property type="component" value="Unassembled WGS sequence"/>
</dbReference>
<keyword evidence="13" id="KW-1185">Reference proteome</keyword>
<dbReference type="EMBL" id="FOJA01000001">
    <property type="protein sequence ID" value="SEW30221.1"/>
    <property type="molecule type" value="Genomic_DNA"/>
</dbReference>
<dbReference type="InterPro" id="IPR002386">
    <property type="entry name" value="Amicyanin/Pseudoazurin"/>
</dbReference>
<evidence type="ECO:0000256" key="1">
    <source>
        <dbReference type="ARBA" id="ARBA00004370"/>
    </source>
</evidence>
<keyword evidence="7 9" id="KW-0186">Copper</keyword>
<evidence type="ECO:0000256" key="6">
    <source>
        <dbReference type="ARBA" id="ARBA00022982"/>
    </source>
</evidence>
<gene>
    <name evidence="12" type="ORF">SAMN04487945_2905</name>
</gene>
<dbReference type="InterPro" id="IPR028871">
    <property type="entry name" value="BlueCu_1_BS"/>
</dbReference>
<feature type="binding site" evidence="9">
    <location>
        <position position="129"/>
    </location>
    <ligand>
        <name>Cu cation</name>
        <dbReference type="ChEBI" id="CHEBI:23378"/>
    </ligand>
</feature>
<keyword evidence="5" id="KW-0574">Periplasm</keyword>
<dbReference type="PRINTS" id="PR00155">
    <property type="entry name" value="AMICYANIN"/>
</dbReference>
<dbReference type="PANTHER" id="PTHR34192">
    <property type="entry name" value="PLASTOCYANIN MAJOR ISOFORM, CHLOROPLASTIC-RELATED"/>
    <property type="match status" value="1"/>
</dbReference>
<dbReference type="InterPro" id="IPR008972">
    <property type="entry name" value="Cupredoxin"/>
</dbReference>
<keyword evidence="3" id="KW-0813">Transport</keyword>
<comment type="subcellular location">
    <subcellularLocation>
        <location evidence="1">Membrane</location>
    </subcellularLocation>
    <subcellularLocation>
        <location evidence="2">Periplasm</location>
    </subcellularLocation>
</comment>
<accession>A0A1I0QRQ9</accession>
<evidence type="ECO:0000256" key="4">
    <source>
        <dbReference type="ARBA" id="ARBA00022723"/>
    </source>
</evidence>
<dbReference type="GO" id="GO:0005507">
    <property type="term" value="F:copper ion binding"/>
    <property type="evidence" value="ECO:0007669"/>
    <property type="project" value="InterPro"/>
</dbReference>
<evidence type="ECO:0000256" key="9">
    <source>
        <dbReference type="PIRSR" id="PIRSR602386-1"/>
    </source>
</evidence>
<comment type="cofactor">
    <cofactor evidence="9">
        <name>Cu cation</name>
        <dbReference type="ChEBI" id="CHEBI:23378"/>
    </cofactor>
    <text evidence="9">Binds 1 copper ion per subunit.</text>
</comment>
<feature type="binding site" evidence="9">
    <location>
        <position position="137"/>
    </location>
    <ligand>
        <name>Cu cation</name>
        <dbReference type="ChEBI" id="CHEBI:23378"/>
    </ligand>
</feature>
<feature type="domain" description="Blue (type 1) copper" evidence="11">
    <location>
        <begin position="61"/>
        <end position="143"/>
    </location>
</feature>
<evidence type="ECO:0000256" key="3">
    <source>
        <dbReference type="ARBA" id="ARBA00022448"/>
    </source>
</evidence>
<evidence type="ECO:0000256" key="7">
    <source>
        <dbReference type="ARBA" id="ARBA00023008"/>
    </source>
</evidence>